<dbReference type="SMART" id="SM00331">
    <property type="entry name" value="PP2C_SIG"/>
    <property type="match status" value="1"/>
</dbReference>
<dbReference type="InterPro" id="IPR001932">
    <property type="entry name" value="PPM-type_phosphatase-like_dom"/>
</dbReference>
<feature type="region of interest" description="Disordered" evidence="1">
    <location>
        <begin position="185"/>
        <end position="206"/>
    </location>
</feature>
<keyword evidence="4" id="KW-1185">Reference proteome</keyword>
<feature type="domain" description="PPM-type phosphatase" evidence="2">
    <location>
        <begin position="468"/>
        <end position="716"/>
    </location>
</feature>
<dbReference type="Gene3D" id="1.10.510.10">
    <property type="entry name" value="Transferase(Phosphotransferase) domain 1"/>
    <property type="match status" value="1"/>
</dbReference>
<dbReference type="PANTHER" id="PTHR47992">
    <property type="entry name" value="PROTEIN PHOSPHATASE"/>
    <property type="match status" value="1"/>
</dbReference>
<dbReference type="InterPro" id="IPR015655">
    <property type="entry name" value="PP2C"/>
</dbReference>
<sequence>MSIPLKYCDCPEPVVTEEQFCDTCGTEYQVSRNVFRDRLSLGEPIGPYRVVDRQRMWAILEDTSGQRFRFWPTGDTGARNDLHVPVDAELNSAVPAMPSEVALDAQSGLLHGAHSESMLFTPTPEPSTEPTPSSAASSTLASEYDVGEMQSVPEALSTSAVTLTDFTGAPESQPFTLETPGEALASAVTEADPHQRPAESAPEVQEELHVEPIAVGELPVQTDCAAPLSDPSSSPEVHPGPDVASPATPSEVASSTPELAPPIHLRHFTFLPAQATVMDSIPGYLEPERPEKFTGTEILSLRTLLDTDPRGDDRQPARLLSWLVQCAQAMKSAHEQGMLVNSFTPDTVFIDYDPAATRAERIAISTALYAAPFGQGSRVAGYAPQGDEPLTPRTDVYQIGALLRDLIGWQPDQVWTDEPDAVFGQPMHLVRLLMHLMHTDPARRPSGEQLKKLLIETQQAFTSQHVLDVAGVTDTGLNREHNEDAFGYLQFEEHAGRGHLSTTILVVCDGVGGANAGEEASRLAVREVLASLVRSADTERPVPKRLEEAILQANTRLMGLSADHKGAGCTIVTVYIRGQEYWVAHAGDSRAYVCVNGLLRGLTADHSWTAQQVRKGLLTAEEAAKHENAHVIYRSLGERERLEVEVQPAEGPGFPLEAGTVFLLCTDGVTDVLSDDRLRDLLSSNRRSPRDKARLCVQAANAAGGPDNITALVAIQEIHS</sequence>
<dbReference type="Proteomes" id="UP000600547">
    <property type="component" value="Unassembled WGS sequence"/>
</dbReference>
<evidence type="ECO:0000313" key="4">
    <source>
        <dbReference type="Proteomes" id="UP000600547"/>
    </source>
</evidence>
<dbReference type="PROSITE" id="PS51746">
    <property type="entry name" value="PPM_2"/>
    <property type="match status" value="1"/>
</dbReference>
<evidence type="ECO:0000313" key="3">
    <source>
        <dbReference type="EMBL" id="GGM52131.1"/>
    </source>
</evidence>
<dbReference type="SMART" id="SM00332">
    <property type="entry name" value="PP2Cc"/>
    <property type="match status" value="1"/>
</dbReference>
<dbReference type="SUPFAM" id="SSF81606">
    <property type="entry name" value="PP2C-like"/>
    <property type="match status" value="1"/>
</dbReference>
<dbReference type="CDD" id="cd00143">
    <property type="entry name" value="PP2Cc"/>
    <property type="match status" value="1"/>
</dbReference>
<gene>
    <name evidence="3" type="ORF">GCM10008956_30260</name>
</gene>
<reference evidence="4" key="1">
    <citation type="journal article" date="2019" name="Int. J. Syst. Evol. Microbiol.">
        <title>The Global Catalogue of Microorganisms (GCM) 10K type strain sequencing project: providing services to taxonomists for standard genome sequencing and annotation.</title>
        <authorList>
            <consortium name="The Broad Institute Genomics Platform"/>
            <consortium name="The Broad Institute Genome Sequencing Center for Infectious Disease"/>
            <person name="Wu L."/>
            <person name="Ma J."/>
        </authorList>
    </citation>
    <scope>NUCLEOTIDE SEQUENCE [LARGE SCALE GENOMIC DNA]</scope>
    <source>
        <strain evidence="4">JCM 31047</strain>
    </source>
</reference>
<proteinExistence type="predicted"/>
<evidence type="ECO:0000256" key="1">
    <source>
        <dbReference type="SAM" id="MobiDB-lite"/>
    </source>
</evidence>
<comment type="caution">
    <text evidence="3">The sequence shown here is derived from an EMBL/GenBank/DDBJ whole genome shotgun (WGS) entry which is preliminary data.</text>
</comment>
<dbReference type="Gene3D" id="3.60.40.10">
    <property type="entry name" value="PPM-type phosphatase domain"/>
    <property type="match status" value="1"/>
</dbReference>
<dbReference type="InterPro" id="IPR036457">
    <property type="entry name" value="PPM-type-like_dom_sf"/>
</dbReference>
<dbReference type="GO" id="GO:0004722">
    <property type="term" value="F:protein serine/threonine phosphatase activity"/>
    <property type="evidence" value="ECO:0007669"/>
    <property type="project" value="InterPro"/>
</dbReference>
<feature type="compositionally biased region" description="Polar residues" evidence="1">
    <location>
        <begin position="247"/>
        <end position="257"/>
    </location>
</feature>
<dbReference type="EMBL" id="BMQG01000011">
    <property type="protein sequence ID" value="GGM52131.1"/>
    <property type="molecule type" value="Genomic_DNA"/>
</dbReference>
<feature type="region of interest" description="Disordered" evidence="1">
    <location>
        <begin position="117"/>
        <end position="141"/>
    </location>
</feature>
<feature type="region of interest" description="Disordered" evidence="1">
    <location>
        <begin position="223"/>
        <end position="257"/>
    </location>
</feature>
<dbReference type="AlphaFoldDB" id="A0A8H9GVT7"/>
<evidence type="ECO:0000259" key="2">
    <source>
        <dbReference type="PROSITE" id="PS51746"/>
    </source>
</evidence>
<protein>
    <recommendedName>
        <fullName evidence="2">PPM-type phosphatase domain-containing protein</fullName>
    </recommendedName>
</protein>
<dbReference type="InterPro" id="IPR011009">
    <property type="entry name" value="Kinase-like_dom_sf"/>
</dbReference>
<feature type="compositionally biased region" description="Low complexity" evidence="1">
    <location>
        <begin position="130"/>
        <end position="139"/>
    </location>
</feature>
<dbReference type="Pfam" id="PF00481">
    <property type="entry name" value="PP2C"/>
    <property type="match status" value="1"/>
</dbReference>
<dbReference type="SUPFAM" id="SSF56112">
    <property type="entry name" value="Protein kinase-like (PK-like)"/>
    <property type="match status" value="1"/>
</dbReference>
<organism evidence="3 4">
    <name type="scientific">Deinococcus arenae</name>
    <dbReference type="NCBI Taxonomy" id="1452751"/>
    <lineage>
        <taxon>Bacteria</taxon>
        <taxon>Thermotogati</taxon>
        <taxon>Deinococcota</taxon>
        <taxon>Deinococci</taxon>
        <taxon>Deinococcales</taxon>
        <taxon>Deinococcaceae</taxon>
        <taxon>Deinococcus</taxon>
    </lineage>
</organism>
<name>A0A8H9GVT7_9DEIO</name>
<accession>A0A8H9GVT7</accession>